<dbReference type="InterPro" id="IPR025943">
    <property type="entry name" value="Sigma_54_int_dom_ATP-bd_2"/>
</dbReference>
<dbReference type="GO" id="GO:0005524">
    <property type="term" value="F:ATP binding"/>
    <property type="evidence" value="ECO:0007669"/>
    <property type="project" value="UniProtKB-KW"/>
</dbReference>
<dbReference type="eggNOG" id="COG2204">
    <property type="taxonomic scope" value="Bacteria"/>
</dbReference>
<dbReference type="PROSITE" id="PS00676">
    <property type="entry name" value="SIGMA54_INTERACT_2"/>
    <property type="match status" value="1"/>
</dbReference>
<dbReference type="Pfam" id="PF00158">
    <property type="entry name" value="Sigma54_activat"/>
    <property type="match status" value="1"/>
</dbReference>
<evidence type="ECO:0000313" key="6">
    <source>
        <dbReference type="Proteomes" id="UP000029385"/>
    </source>
</evidence>
<keyword evidence="2" id="KW-0067">ATP-binding</keyword>
<keyword evidence="6" id="KW-1185">Reference proteome</keyword>
<dbReference type="InterPro" id="IPR027417">
    <property type="entry name" value="P-loop_NTPase"/>
</dbReference>
<dbReference type="STRING" id="1121015.GCA_000420545_02172"/>
<dbReference type="InterPro" id="IPR002078">
    <property type="entry name" value="Sigma_54_int"/>
</dbReference>
<accession>A0A091AT63</accession>
<name>A0A091AT63_9GAMM</name>
<dbReference type="InterPro" id="IPR058031">
    <property type="entry name" value="AAA_lid_NorR"/>
</dbReference>
<dbReference type="PROSITE" id="PS50045">
    <property type="entry name" value="SIGMA54_INTERACT_4"/>
    <property type="match status" value="1"/>
</dbReference>
<reference evidence="5 6" key="1">
    <citation type="submission" date="2013-09" db="EMBL/GenBank/DDBJ databases">
        <title>Genome sequencing of Arenimonas oryziterrae.</title>
        <authorList>
            <person name="Chen F."/>
            <person name="Wang G."/>
        </authorList>
    </citation>
    <scope>NUCLEOTIDE SEQUENCE [LARGE SCALE GENOMIC DNA]</scope>
    <source>
        <strain evidence="5 6">YC6267</strain>
    </source>
</reference>
<evidence type="ECO:0000256" key="2">
    <source>
        <dbReference type="ARBA" id="ARBA00022840"/>
    </source>
</evidence>
<dbReference type="Gene3D" id="1.10.10.60">
    <property type="entry name" value="Homeodomain-like"/>
    <property type="match status" value="1"/>
</dbReference>
<dbReference type="InterPro" id="IPR009057">
    <property type="entry name" value="Homeodomain-like_sf"/>
</dbReference>
<dbReference type="GO" id="GO:0003677">
    <property type="term" value="F:DNA binding"/>
    <property type="evidence" value="ECO:0007669"/>
    <property type="project" value="UniProtKB-KW"/>
</dbReference>
<dbReference type="AlphaFoldDB" id="A0A091AT63"/>
<keyword evidence="1" id="KW-0547">Nucleotide-binding</keyword>
<dbReference type="EMBL" id="AVCI01000014">
    <property type="protein sequence ID" value="KFN42194.1"/>
    <property type="molecule type" value="Genomic_DNA"/>
</dbReference>
<evidence type="ECO:0000256" key="1">
    <source>
        <dbReference type="ARBA" id="ARBA00022741"/>
    </source>
</evidence>
<evidence type="ECO:0000259" key="4">
    <source>
        <dbReference type="PROSITE" id="PS50045"/>
    </source>
</evidence>
<feature type="domain" description="Sigma-54 factor interaction" evidence="4">
    <location>
        <begin position="37"/>
        <end position="266"/>
    </location>
</feature>
<sequence>MGPENHRRKFASDTDYLVDGEVCADAAIVSAAALHGMIGNSAAFTTLLQQIAKIARTDASVLIEGETGVGKELAARAIHYLSPRRNKPFVPMNCGAVPESLIESELFGHARGAFTDAKTTHAGVVAQANGGTLFLDEVDTLPNKGQVAVLRFLQDRRYRPVGQSVEQISDGRIIAAANQPLQTLVERGMFRSDLLYRLNIIRLRIPPLRERKTDIVLLARHFLASFCERYEVAPKRLHPDSWAWMMRYPWPGNVRELESLIHRNVLMCESDEIRFDEACESEDAPSESLACRYPDFQSAKAQAIADFERDYLSRLLLETNGNVSAAARLACKERRSLGKLLKKHGISKEMS</sequence>
<dbReference type="PATRIC" id="fig|1121015.4.peg.2363"/>
<dbReference type="Gene3D" id="1.10.8.60">
    <property type="match status" value="1"/>
</dbReference>
<dbReference type="Pfam" id="PF25601">
    <property type="entry name" value="AAA_lid_14"/>
    <property type="match status" value="1"/>
</dbReference>
<evidence type="ECO:0000256" key="3">
    <source>
        <dbReference type="ARBA" id="ARBA00023125"/>
    </source>
</evidence>
<dbReference type="SUPFAM" id="SSF52540">
    <property type="entry name" value="P-loop containing nucleoside triphosphate hydrolases"/>
    <property type="match status" value="1"/>
</dbReference>
<dbReference type="PANTHER" id="PTHR32071">
    <property type="entry name" value="TRANSCRIPTIONAL REGULATORY PROTEIN"/>
    <property type="match status" value="1"/>
</dbReference>
<dbReference type="CDD" id="cd00009">
    <property type="entry name" value="AAA"/>
    <property type="match status" value="1"/>
</dbReference>
<proteinExistence type="predicted"/>
<dbReference type="Gene3D" id="3.40.50.300">
    <property type="entry name" value="P-loop containing nucleotide triphosphate hydrolases"/>
    <property type="match status" value="1"/>
</dbReference>
<dbReference type="RefSeq" id="WP_022969782.1">
    <property type="nucleotide sequence ID" value="NZ_ATVD01000004.1"/>
</dbReference>
<protein>
    <recommendedName>
        <fullName evidence="4">Sigma-54 factor interaction domain-containing protein</fullName>
    </recommendedName>
</protein>
<dbReference type="SUPFAM" id="SSF46689">
    <property type="entry name" value="Homeodomain-like"/>
    <property type="match status" value="1"/>
</dbReference>
<dbReference type="FunFam" id="3.40.50.300:FF:000006">
    <property type="entry name" value="DNA-binding transcriptional regulator NtrC"/>
    <property type="match status" value="1"/>
</dbReference>
<keyword evidence="3" id="KW-0238">DNA-binding</keyword>
<dbReference type="InterPro" id="IPR003593">
    <property type="entry name" value="AAA+_ATPase"/>
</dbReference>
<evidence type="ECO:0000313" key="5">
    <source>
        <dbReference type="EMBL" id="KFN42194.1"/>
    </source>
</evidence>
<dbReference type="Proteomes" id="UP000029385">
    <property type="component" value="Unassembled WGS sequence"/>
</dbReference>
<dbReference type="SMART" id="SM00382">
    <property type="entry name" value="AAA"/>
    <property type="match status" value="1"/>
</dbReference>
<comment type="caution">
    <text evidence="5">The sequence shown here is derived from an EMBL/GenBank/DDBJ whole genome shotgun (WGS) entry which is preliminary data.</text>
</comment>
<dbReference type="GO" id="GO:0006355">
    <property type="term" value="P:regulation of DNA-templated transcription"/>
    <property type="evidence" value="ECO:0007669"/>
    <property type="project" value="InterPro"/>
</dbReference>
<dbReference type="PANTHER" id="PTHR32071:SF117">
    <property type="entry name" value="PTS-DEPENDENT DIHYDROXYACETONE KINASE OPERON REGULATORY PROTEIN-RELATED"/>
    <property type="match status" value="1"/>
</dbReference>
<organism evidence="5 6">
    <name type="scientific">Arenimonas oryziterrae DSM 21050 = YC6267</name>
    <dbReference type="NCBI Taxonomy" id="1121015"/>
    <lineage>
        <taxon>Bacteria</taxon>
        <taxon>Pseudomonadati</taxon>
        <taxon>Pseudomonadota</taxon>
        <taxon>Gammaproteobacteria</taxon>
        <taxon>Lysobacterales</taxon>
        <taxon>Lysobacteraceae</taxon>
        <taxon>Arenimonas</taxon>
    </lineage>
</organism>
<gene>
    <name evidence="5" type="ORF">N789_14500</name>
</gene>